<dbReference type="AlphaFoldDB" id="A0AAD5TIZ8"/>
<reference evidence="2" key="1">
    <citation type="submission" date="2020-05" db="EMBL/GenBank/DDBJ databases">
        <title>Phylogenomic resolution of chytrid fungi.</title>
        <authorList>
            <person name="Stajich J.E."/>
            <person name="Amses K."/>
            <person name="Simmons R."/>
            <person name="Seto K."/>
            <person name="Myers J."/>
            <person name="Bonds A."/>
            <person name="Quandt C.A."/>
            <person name="Barry K."/>
            <person name="Liu P."/>
            <person name="Grigoriev I."/>
            <person name="Longcore J.E."/>
            <person name="James T.Y."/>
        </authorList>
    </citation>
    <scope>NUCLEOTIDE SEQUENCE</scope>
    <source>
        <strain evidence="2">JEL0379</strain>
    </source>
</reference>
<protein>
    <recommendedName>
        <fullName evidence="4">HCP-like protein</fullName>
    </recommendedName>
</protein>
<dbReference type="SUPFAM" id="SSF81901">
    <property type="entry name" value="HCP-like"/>
    <property type="match status" value="1"/>
</dbReference>
<evidence type="ECO:0000256" key="1">
    <source>
        <dbReference type="SAM" id="MobiDB-lite"/>
    </source>
</evidence>
<feature type="compositionally biased region" description="Pro residues" evidence="1">
    <location>
        <begin position="64"/>
        <end position="74"/>
    </location>
</feature>
<evidence type="ECO:0008006" key="4">
    <source>
        <dbReference type="Google" id="ProtNLM"/>
    </source>
</evidence>
<gene>
    <name evidence="2" type="ORF">HDU87_004820</name>
</gene>
<keyword evidence="3" id="KW-1185">Reference proteome</keyword>
<dbReference type="SMART" id="SM00671">
    <property type="entry name" value="SEL1"/>
    <property type="match status" value="3"/>
</dbReference>
<evidence type="ECO:0000313" key="2">
    <source>
        <dbReference type="EMBL" id="KAJ3176888.1"/>
    </source>
</evidence>
<dbReference type="Gene3D" id="1.25.40.10">
    <property type="entry name" value="Tetratricopeptide repeat domain"/>
    <property type="match status" value="2"/>
</dbReference>
<feature type="compositionally biased region" description="Low complexity" evidence="1">
    <location>
        <begin position="45"/>
        <end position="63"/>
    </location>
</feature>
<dbReference type="InterPro" id="IPR052945">
    <property type="entry name" value="Mitotic_Regulator"/>
</dbReference>
<dbReference type="GO" id="GO:0010972">
    <property type="term" value="P:negative regulation of G2/M transition of mitotic cell cycle"/>
    <property type="evidence" value="ECO:0007669"/>
    <property type="project" value="TreeGrafter"/>
</dbReference>
<dbReference type="Pfam" id="PF08238">
    <property type="entry name" value="Sel1"/>
    <property type="match status" value="4"/>
</dbReference>
<comment type="caution">
    <text evidence="2">The sequence shown here is derived from an EMBL/GenBank/DDBJ whole genome shotgun (WGS) entry which is preliminary data.</text>
</comment>
<evidence type="ECO:0000313" key="3">
    <source>
        <dbReference type="Proteomes" id="UP001212152"/>
    </source>
</evidence>
<dbReference type="Proteomes" id="UP001212152">
    <property type="component" value="Unassembled WGS sequence"/>
</dbReference>
<accession>A0AAD5TIZ8</accession>
<dbReference type="PANTHER" id="PTHR43628:SF1">
    <property type="entry name" value="CHITIN SYNTHASE REGULATORY FACTOR 2-RELATED"/>
    <property type="match status" value="1"/>
</dbReference>
<dbReference type="InterPro" id="IPR006597">
    <property type="entry name" value="Sel1-like"/>
</dbReference>
<dbReference type="PANTHER" id="PTHR43628">
    <property type="entry name" value="ACTIVATOR OF C KINASE PROTEIN 1-RELATED"/>
    <property type="match status" value="1"/>
</dbReference>
<feature type="compositionally biased region" description="Basic residues" evidence="1">
    <location>
        <begin position="1"/>
        <end position="10"/>
    </location>
</feature>
<feature type="compositionally biased region" description="Low complexity" evidence="1">
    <location>
        <begin position="12"/>
        <end position="29"/>
    </location>
</feature>
<dbReference type="EMBL" id="JADGJQ010000037">
    <property type="protein sequence ID" value="KAJ3176888.1"/>
    <property type="molecule type" value="Genomic_DNA"/>
</dbReference>
<feature type="region of interest" description="Disordered" evidence="1">
    <location>
        <begin position="1"/>
        <end position="87"/>
    </location>
</feature>
<organism evidence="2 3">
    <name type="scientific">Geranomyces variabilis</name>
    <dbReference type="NCBI Taxonomy" id="109894"/>
    <lineage>
        <taxon>Eukaryota</taxon>
        <taxon>Fungi</taxon>
        <taxon>Fungi incertae sedis</taxon>
        <taxon>Chytridiomycota</taxon>
        <taxon>Chytridiomycota incertae sedis</taxon>
        <taxon>Chytridiomycetes</taxon>
        <taxon>Spizellomycetales</taxon>
        <taxon>Powellomycetaceae</taxon>
        <taxon>Geranomyces</taxon>
    </lineage>
</organism>
<proteinExistence type="predicted"/>
<name>A0AAD5TIZ8_9FUNG</name>
<sequence>MGFFKSHRFSHSSASSSGTTPGAAAPGPTDHQHSRGHFHFHHHNNQSPLPLFDPSSSQQSPSVLPLPAPLPPPRTLQSAPPIPADSSVDPTDPLQIAIFYHEQNVLEVAAYYFSVAAARGHPIGLFMYAMSMRHGWGCVKDEEGAVRLLQKAAETAVIDLNQGAAMTAAAAAAAAAAVPQAAPAAAMSSSLSGHDAPAAGAAAADDTANPLKAIATAELTLAIYELAMSFKQGWGVPKSKTTAAYYMTIAAQLGDVDAQQEIAECYLRGDGVKRDKKAAAQWFRKAERQGAHMVSMQWIWKTKYDP</sequence>
<feature type="compositionally biased region" description="Basic residues" evidence="1">
    <location>
        <begin position="34"/>
        <end position="44"/>
    </location>
</feature>
<dbReference type="InterPro" id="IPR011990">
    <property type="entry name" value="TPR-like_helical_dom_sf"/>
</dbReference>
<dbReference type="GO" id="GO:0032153">
    <property type="term" value="C:cell division site"/>
    <property type="evidence" value="ECO:0007669"/>
    <property type="project" value="TreeGrafter"/>
</dbReference>